<keyword evidence="4 6" id="KW-0863">Zinc-finger</keyword>
<name>A0ABQ8PEI5_9CRYT</name>
<evidence type="ECO:0000256" key="5">
    <source>
        <dbReference type="ARBA" id="ARBA00022833"/>
    </source>
</evidence>
<sequence>MAPISKKVPFYISNKLKFIQQNYRVFLLKDCNSARSNSSIPQKKMVFEWGDVGLIDLIYFDSDEFIKCPICLESDLLVPKISNCGHVYCWPCIIRLINSILGNDECAKKFKCPICFSNVFFNELVSLRYQIVQKVQLGSEVNLCLLFRYISSQFVHFDIDVKSSDKNTLLEKNEMGIQFQRVGLISDLNDVLLCDLQMLRIRRHESEMNGLSDEVCHIDECISIIEGTLGLNGVDIPKYETLSNDSFNLLLSDYSESRLLDELGCRFICSLDSNTVQNNIKDMFYFYQLFDGQFVFLEPFCVQVLITEFGSIQNLPKVLLNVQVLSMREFVLDSKSIRRYKFLSHIPYGSTIYIIGIDIKQFITPKTTIAFKDELERWQRKMINIEEARNIDLRRNPKTDDNLIDQEAKGFNPPKRAILNSNSNGYMSSSNFPTLTNHKNGNIIRAVNSTNHKRNIPQEPEYHNKNEEIFPLILKTNPQNSAPL</sequence>
<evidence type="ECO:0000256" key="4">
    <source>
        <dbReference type="ARBA" id="ARBA00022771"/>
    </source>
</evidence>
<evidence type="ECO:0000256" key="2">
    <source>
        <dbReference type="ARBA" id="ARBA00022490"/>
    </source>
</evidence>
<evidence type="ECO:0000313" key="9">
    <source>
        <dbReference type="Proteomes" id="UP001071777"/>
    </source>
</evidence>
<protein>
    <submittedName>
        <fullName evidence="8">Ring domain</fullName>
    </submittedName>
</protein>
<keyword evidence="2" id="KW-0963">Cytoplasm</keyword>
<dbReference type="PROSITE" id="PS00518">
    <property type="entry name" value="ZF_RING_1"/>
    <property type="match status" value="1"/>
</dbReference>
<keyword evidence="5" id="KW-0862">Zinc</keyword>
<gene>
    <name evidence="8" type="ORF">OJ252_151</name>
</gene>
<keyword evidence="3" id="KW-0479">Metal-binding</keyword>
<evidence type="ECO:0000256" key="3">
    <source>
        <dbReference type="ARBA" id="ARBA00022723"/>
    </source>
</evidence>
<dbReference type="Pfam" id="PF13445">
    <property type="entry name" value="zf-RING_UBOX"/>
    <property type="match status" value="1"/>
</dbReference>
<dbReference type="InterPro" id="IPR039739">
    <property type="entry name" value="MAG2/RNF10"/>
</dbReference>
<dbReference type="PROSITE" id="PS50089">
    <property type="entry name" value="ZF_RING_2"/>
    <property type="match status" value="1"/>
</dbReference>
<dbReference type="PANTHER" id="PTHR12983">
    <property type="entry name" value="RING FINGER 10 FAMILY MEMBER"/>
    <property type="match status" value="1"/>
</dbReference>
<dbReference type="PANTHER" id="PTHR12983:SF9">
    <property type="entry name" value="E3 UBIQUITIN-PROTEIN LIGASE RNF10"/>
    <property type="match status" value="1"/>
</dbReference>
<dbReference type="EMBL" id="JAPCXB010000004">
    <property type="protein sequence ID" value="KAJ1615404.1"/>
    <property type="molecule type" value="Genomic_DNA"/>
</dbReference>
<evidence type="ECO:0000313" key="8">
    <source>
        <dbReference type="EMBL" id="KAJ1615404.1"/>
    </source>
</evidence>
<evidence type="ECO:0000256" key="1">
    <source>
        <dbReference type="ARBA" id="ARBA00004496"/>
    </source>
</evidence>
<dbReference type="InterPro" id="IPR027370">
    <property type="entry name" value="Znf-RING_euk"/>
</dbReference>
<evidence type="ECO:0000259" key="7">
    <source>
        <dbReference type="PROSITE" id="PS50089"/>
    </source>
</evidence>
<keyword evidence="9" id="KW-1185">Reference proteome</keyword>
<evidence type="ECO:0000256" key="6">
    <source>
        <dbReference type="PROSITE-ProRule" id="PRU00175"/>
    </source>
</evidence>
<dbReference type="Gene3D" id="3.30.40.10">
    <property type="entry name" value="Zinc/RING finger domain, C3HC4 (zinc finger)"/>
    <property type="match status" value="1"/>
</dbReference>
<dbReference type="InterPro" id="IPR013083">
    <property type="entry name" value="Znf_RING/FYVE/PHD"/>
</dbReference>
<organism evidence="8 9">
    <name type="scientific">Cryptosporidium canis</name>
    <dbReference type="NCBI Taxonomy" id="195482"/>
    <lineage>
        <taxon>Eukaryota</taxon>
        <taxon>Sar</taxon>
        <taxon>Alveolata</taxon>
        <taxon>Apicomplexa</taxon>
        <taxon>Conoidasida</taxon>
        <taxon>Coccidia</taxon>
        <taxon>Eucoccidiorida</taxon>
        <taxon>Eimeriorina</taxon>
        <taxon>Cryptosporidiidae</taxon>
        <taxon>Cryptosporidium</taxon>
    </lineage>
</organism>
<dbReference type="InterPro" id="IPR001841">
    <property type="entry name" value="Znf_RING"/>
</dbReference>
<proteinExistence type="predicted"/>
<dbReference type="SUPFAM" id="SSF57850">
    <property type="entry name" value="RING/U-box"/>
    <property type="match status" value="1"/>
</dbReference>
<comment type="subcellular location">
    <subcellularLocation>
        <location evidence="1">Cytoplasm</location>
    </subcellularLocation>
</comment>
<dbReference type="InterPro" id="IPR017907">
    <property type="entry name" value="Znf_RING_CS"/>
</dbReference>
<accession>A0ABQ8PEI5</accession>
<feature type="domain" description="RING-type" evidence="7">
    <location>
        <begin position="68"/>
        <end position="115"/>
    </location>
</feature>
<dbReference type="Proteomes" id="UP001071777">
    <property type="component" value="Unassembled WGS sequence"/>
</dbReference>
<dbReference type="SMART" id="SM00184">
    <property type="entry name" value="RING"/>
    <property type="match status" value="1"/>
</dbReference>
<reference evidence="8" key="1">
    <citation type="submission" date="2022-10" db="EMBL/GenBank/DDBJ databases">
        <title>Adaptive evolution leads to modifications in subtelomeric GC content in a zoonotic Cryptosporidium species.</title>
        <authorList>
            <person name="Li J."/>
            <person name="Feng Y."/>
            <person name="Xiao L."/>
        </authorList>
    </citation>
    <scope>NUCLEOTIDE SEQUENCE</scope>
    <source>
        <strain evidence="8">25894</strain>
    </source>
</reference>
<comment type="caution">
    <text evidence="8">The sequence shown here is derived from an EMBL/GenBank/DDBJ whole genome shotgun (WGS) entry which is preliminary data.</text>
</comment>